<keyword evidence="5" id="KW-1185">Reference proteome</keyword>
<protein>
    <submittedName>
        <fullName evidence="4">Transcriptional regulator</fullName>
    </submittedName>
</protein>
<dbReference type="InterPro" id="IPR011990">
    <property type="entry name" value="TPR-like_helical_dom_sf"/>
</dbReference>
<keyword evidence="1 2" id="KW-0238">DNA-binding</keyword>
<gene>
    <name evidence="4" type="ORF">C9427_09225</name>
</gene>
<dbReference type="InterPro" id="IPR003593">
    <property type="entry name" value="AAA+_ATPase"/>
</dbReference>
<dbReference type="OrthoDB" id="4473689at2"/>
<feature type="DNA-binding region" description="OmpR/PhoB-type" evidence="2">
    <location>
        <begin position="9"/>
        <end position="107"/>
    </location>
</feature>
<dbReference type="PROSITE" id="PS51755">
    <property type="entry name" value="OMPR_PHOB"/>
    <property type="match status" value="1"/>
</dbReference>
<dbReference type="Pfam" id="PF00486">
    <property type="entry name" value="Trans_reg_C"/>
    <property type="match status" value="1"/>
</dbReference>
<dbReference type="CDD" id="cd00383">
    <property type="entry name" value="trans_reg_C"/>
    <property type="match status" value="1"/>
</dbReference>
<dbReference type="PRINTS" id="PR00364">
    <property type="entry name" value="DISEASERSIST"/>
</dbReference>
<reference evidence="4 5" key="1">
    <citation type="submission" date="2018-03" db="EMBL/GenBank/DDBJ databases">
        <title>Genome sequence of the symbiotic type strain Mesorhizobium helmanticense CSLC115NT isolated from Lotus corniculatus nodules.</title>
        <authorList>
            <person name="Sannazzaro A.I."/>
            <person name="Torres Tejerizo G.A."/>
            <person name="Dip D."/>
            <person name="Caballero M."/>
            <person name="Pistorio M."/>
            <person name="Estrella M.J."/>
        </authorList>
    </citation>
    <scope>NUCLEOTIDE SEQUENCE [LARGE SCALE GENOMIC DNA]</scope>
    <source>
        <strain evidence="4 5">CSLC115N</strain>
    </source>
</reference>
<evidence type="ECO:0000256" key="1">
    <source>
        <dbReference type="ARBA" id="ARBA00023125"/>
    </source>
</evidence>
<dbReference type="InterPro" id="IPR001867">
    <property type="entry name" value="OmpR/PhoB-type_DNA-bd"/>
</dbReference>
<dbReference type="RefSeq" id="WP_107648831.1">
    <property type="nucleotide sequence ID" value="NZ_PZJX01000021.1"/>
</dbReference>
<dbReference type="GO" id="GO:0000160">
    <property type="term" value="P:phosphorelay signal transduction system"/>
    <property type="evidence" value="ECO:0007669"/>
    <property type="project" value="InterPro"/>
</dbReference>
<dbReference type="SUPFAM" id="SSF46894">
    <property type="entry name" value="C-terminal effector domain of the bipartite response regulators"/>
    <property type="match status" value="1"/>
</dbReference>
<dbReference type="AlphaFoldDB" id="A0A2T4IYR2"/>
<evidence type="ECO:0000259" key="3">
    <source>
        <dbReference type="PROSITE" id="PS51755"/>
    </source>
</evidence>
<evidence type="ECO:0000313" key="5">
    <source>
        <dbReference type="Proteomes" id="UP000240259"/>
    </source>
</evidence>
<dbReference type="Gene3D" id="1.10.10.10">
    <property type="entry name" value="Winged helix-like DNA-binding domain superfamily/Winged helix DNA-binding domain"/>
    <property type="match status" value="1"/>
</dbReference>
<dbReference type="SMART" id="SM00862">
    <property type="entry name" value="Trans_reg_C"/>
    <property type="match status" value="1"/>
</dbReference>
<dbReference type="SUPFAM" id="SSF52540">
    <property type="entry name" value="P-loop containing nucleoside triphosphate hydrolases"/>
    <property type="match status" value="1"/>
</dbReference>
<dbReference type="Proteomes" id="UP000240259">
    <property type="component" value="Unassembled WGS sequence"/>
</dbReference>
<proteinExistence type="predicted"/>
<evidence type="ECO:0000313" key="4">
    <source>
        <dbReference type="EMBL" id="PTE10708.1"/>
    </source>
</evidence>
<comment type="caution">
    <text evidence="4">The sequence shown here is derived from an EMBL/GenBank/DDBJ whole genome shotgun (WGS) entry which is preliminary data.</text>
</comment>
<dbReference type="PANTHER" id="PTHR47691">
    <property type="entry name" value="REGULATOR-RELATED"/>
    <property type="match status" value="1"/>
</dbReference>
<name>A0A2T4IYR2_9HYPH</name>
<dbReference type="GO" id="GO:0006355">
    <property type="term" value="P:regulation of DNA-templated transcription"/>
    <property type="evidence" value="ECO:0007669"/>
    <property type="project" value="InterPro"/>
</dbReference>
<dbReference type="InterPro" id="IPR027417">
    <property type="entry name" value="P-loop_NTPase"/>
</dbReference>
<dbReference type="Gene3D" id="3.40.50.300">
    <property type="entry name" value="P-loop containing nucleotide triphosphate hydrolases"/>
    <property type="match status" value="1"/>
</dbReference>
<dbReference type="EMBL" id="PZJX01000021">
    <property type="protein sequence ID" value="PTE10708.1"/>
    <property type="molecule type" value="Genomic_DNA"/>
</dbReference>
<dbReference type="SMART" id="SM00382">
    <property type="entry name" value="AAA"/>
    <property type="match status" value="1"/>
</dbReference>
<sequence length="952" mass="104715">MKQAEEADDSIYYFGDFRFIPARQLLLHDDVRIRVGSRALDLLHALVRRPGQLVTKDELIRFAWPNTFVQDENLKVNIAALRRALATIASEHSYIATVPGRGYRFVAPLRVLASSDEISVPDSVRRITGELPATSALIGRDDAIVELAEHLLKTRLLTIVGPAGVGKTSIGVTIARQIGEPLQDGVCFVDLAVIEDPHLVAPAIAFALGVRSNRIDILPGLVESMRGREMLLVLDNCEHVLSAAATIADYLSDALPKFMIVATSREPLRCRRESIYRLAPLLCPGESETAAGSAMSFPAVELLVHRAAAQGYRLKEADIHLLAAISRRLDGIPLAIELAAPRLSVKGPAMLLGLLEESFDLLASPADGATPRHTTLMATLDWSYRLLSEHEARLLRHLSVFGGTFALDNVLGVCGHLAAAEHLAVGLENLAARSLLSLSYDAGRRHYRLLDSTRSFASEHLRSGGEQPAAMASYSRYLLTLFENAEDEWNWRTREDWTALYGYWGNDLRRAIDWSFGAGQDPQLGVRLTVAGIPLWRELSSFVENRSRIGTALNAIDALPGCDRMLKVKLFAVQGINLCHARELNAAIDILRKGVRLADELGDVEYRARMVGISAGAQFFSGRYREALLSLAELRAIIGVAGPGSASPDIQWHELMIRFCCGDLNYAHDGLTKLAREHGTVVHRSQISRFVIDRFVAIRTFLALAAWTAGEPRKAFETSLEATEAARSLEHTVSSTFVLGLGAIPVAILCGFLDVAQRGVLALSGYIALIQDEIWPPFARYYQATIDAKHQIPGALERMRAAIDELVGCNLLVHLPMRLAMHADVALSHDQLDVARASVEQALEHAHRTDEHWCDAELRRLQGMMHWRERDIDGAESRLHEAIRLARQSGALSFELRATTSLVELGAVTGQRDAALTQLASILRRFDNSFPSADVMAARNLVKAHLPTRAQT</sequence>
<dbReference type="Gene3D" id="1.25.40.10">
    <property type="entry name" value="Tetratricopeptide repeat domain"/>
    <property type="match status" value="1"/>
</dbReference>
<feature type="domain" description="OmpR/PhoB-type" evidence="3">
    <location>
        <begin position="9"/>
        <end position="107"/>
    </location>
</feature>
<evidence type="ECO:0000256" key="2">
    <source>
        <dbReference type="PROSITE-ProRule" id="PRU01091"/>
    </source>
</evidence>
<dbReference type="GO" id="GO:0003677">
    <property type="term" value="F:DNA binding"/>
    <property type="evidence" value="ECO:0007669"/>
    <property type="project" value="UniProtKB-UniRule"/>
</dbReference>
<dbReference type="InterPro" id="IPR036388">
    <property type="entry name" value="WH-like_DNA-bd_sf"/>
</dbReference>
<dbReference type="InterPro" id="IPR016032">
    <property type="entry name" value="Sig_transdc_resp-reg_C-effctor"/>
</dbReference>
<dbReference type="PANTHER" id="PTHR47691:SF3">
    <property type="entry name" value="HTH-TYPE TRANSCRIPTIONAL REGULATOR RV0890C-RELATED"/>
    <property type="match status" value="1"/>
</dbReference>
<organism evidence="4 5">
    <name type="scientific">Mesorhizobium helmanticense</name>
    <dbReference type="NCBI Taxonomy" id="1776423"/>
    <lineage>
        <taxon>Bacteria</taxon>
        <taxon>Pseudomonadati</taxon>
        <taxon>Pseudomonadota</taxon>
        <taxon>Alphaproteobacteria</taxon>
        <taxon>Hyphomicrobiales</taxon>
        <taxon>Phyllobacteriaceae</taxon>
        <taxon>Mesorhizobium</taxon>
    </lineage>
</organism>
<dbReference type="SUPFAM" id="SSF48452">
    <property type="entry name" value="TPR-like"/>
    <property type="match status" value="1"/>
</dbReference>
<accession>A0A2T4IYR2</accession>